<dbReference type="CDD" id="cd01299">
    <property type="entry name" value="Met_dep_hydrolase_A"/>
    <property type="match status" value="1"/>
</dbReference>
<dbReference type="PATRIC" id="fig|1302272.5.peg.570"/>
<evidence type="ECO:0000313" key="2">
    <source>
        <dbReference type="EMBL" id="KRK47301.1"/>
    </source>
</evidence>
<name>A0A0R1HKS6_9LACO</name>
<dbReference type="PANTHER" id="PTHR43135:SF3">
    <property type="entry name" value="ALPHA-D-RIBOSE 1-METHYLPHOSPHONATE 5-TRIPHOSPHATE DIPHOSPHATASE"/>
    <property type="match status" value="1"/>
</dbReference>
<protein>
    <recommendedName>
        <fullName evidence="1">Amidohydrolase-related domain-containing protein</fullName>
    </recommendedName>
</protein>
<dbReference type="Gene3D" id="3.20.20.140">
    <property type="entry name" value="Metal-dependent hydrolases"/>
    <property type="match status" value="1"/>
</dbReference>
<dbReference type="PANTHER" id="PTHR43135">
    <property type="entry name" value="ALPHA-D-RIBOSE 1-METHYLPHOSPHONATE 5-TRIPHOSPHATE DIPHOSPHATASE"/>
    <property type="match status" value="1"/>
</dbReference>
<sequence length="452" mass="49571">MVVDMSYALVSTQDDGPLQLRKLINLLKGEDIMTKINYTNAAIYNHAAQTFETNRYMIVDTDTGKIIETGEGKGPASVDETVDMKGKYVMPGIMNAHTHITSIPTYWWHDGEEDRHSDSREFNTMYAIRNMQDAINNGITYIRNVGAAYDIDMEIQKMQEKGMIAGPKVMTSGRAFTMTGGHGAGSGHEVDGVDEMIKGVRTAMKKGVDNIKLMVTGGVLKNGETPDDIQFNEDEVRAAVVEAHHKGKTVAAHVQGAEGVKEAARVGVDTVEHAFNIDDETIAIFREHGTTIVPTMNAMYAIYEYGENTVPDWARQKVIVNIEKHFASITKAAAAGIPIAMGTDAGTPYNGFESESAYEIQLYVEKAGMTPAQAIDTATINCARAMHVEAEYGEIAPGKYADFIAMTEDPIADISVIQREKDVYQNGVNVHRAVMTIEDQQMKQAEMQVAGR</sequence>
<dbReference type="Proteomes" id="UP000050911">
    <property type="component" value="Unassembled WGS sequence"/>
</dbReference>
<keyword evidence="3" id="KW-1185">Reference proteome</keyword>
<gene>
    <name evidence="2" type="ORF">FC96_GL000572</name>
</gene>
<dbReference type="GO" id="GO:0016810">
    <property type="term" value="F:hydrolase activity, acting on carbon-nitrogen (but not peptide) bonds"/>
    <property type="evidence" value="ECO:0007669"/>
    <property type="project" value="InterPro"/>
</dbReference>
<dbReference type="InterPro" id="IPR032466">
    <property type="entry name" value="Metal_Hydrolase"/>
</dbReference>
<dbReference type="SUPFAM" id="SSF51338">
    <property type="entry name" value="Composite domain of metallo-dependent hydrolases"/>
    <property type="match status" value="1"/>
</dbReference>
<dbReference type="InterPro" id="IPR057744">
    <property type="entry name" value="OTAase-like"/>
</dbReference>
<dbReference type="SUPFAM" id="SSF51556">
    <property type="entry name" value="Metallo-dependent hydrolases"/>
    <property type="match status" value="1"/>
</dbReference>
<dbReference type="InterPro" id="IPR011059">
    <property type="entry name" value="Metal-dep_hydrolase_composite"/>
</dbReference>
<dbReference type="EMBL" id="AZCX01000010">
    <property type="protein sequence ID" value="KRK47301.1"/>
    <property type="molecule type" value="Genomic_DNA"/>
</dbReference>
<evidence type="ECO:0000259" key="1">
    <source>
        <dbReference type="Pfam" id="PF01979"/>
    </source>
</evidence>
<reference evidence="2 3" key="1">
    <citation type="journal article" date="2015" name="Genome Announc.">
        <title>Expanding the biotechnology potential of lactobacilli through comparative genomics of 213 strains and associated genera.</title>
        <authorList>
            <person name="Sun Z."/>
            <person name="Harris H.M."/>
            <person name="McCann A."/>
            <person name="Guo C."/>
            <person name="Argimon S."/>
            <person name="Zhang W."/>
            <person name="Yang X."/>
            <person name="Jeffery I.B."/>
            <person name="Cooney J.C."/>
            <person name="Kagawa T.F."/>
            <person name="Liu W."/>
            <person name="Song Y."/>
            <person name="Salvetti E."/>
            <person name="Wrobel A."/>
            <person name="Rasinkangas P."/>
            <person name="Parkhill J."/>
            <person name="Rea M.C."/>
            <person name="O'Sullivan O."/>
            <person name="Ritari J."/>
            <person name="Douillard F.P."/>
            <person name="Paul Ross R."/>
            <person name="Yang R."/>
            <person name="Briner A.E."/>
            <person name="Felis G.E."/>
            <person name="de Vos W.M."/>
            <person name="Barrangou R."/>
            <person name="Klaenhammer T.R."/>
            <person name="Caufield P.W."/>
            <person name="Cui Y."/>
            <person name="Zhang H."/>
            <person name="O'Toole P.W."/>
        </authorList>
    </citation>
    <scope>NUCLEOTIDE SEQUENCE [LARGE SCALE GENOMIC DNA]</scope>
    <source>
        <strain evidence="2 3">JCM 15530</strain>
    </source>
</reference>
<dbReference type="AlphaFoldDB" id="A0A0R1HKS6"/>
<evidence type="ECO:0000313" key="3">
    <source>
        <dbReference type="Proteomes" id="UP000050911"/>
    </source>
</evidence>
<dbReference type="Gene3D" id="2.30.40.10">
    <property type="entry name" value="Urease, subunit C, domain 1"/>
    <property type="match status" value="1"/>
</dbReference>
<dbReference type="InterPro" id="IPR051781">
    <property type="entry name" value="Metallo-dep_Hydrolase"/>
</dbReference>
<accession>A0A0R1HKS6</accession>
<organism evidence="2 3">
    <name type="scientific">Secundilactobacillus kimchicus JCM 15530</name>
    <dbReference type="NCBI Taxonomy" id="1302272"/>
    <lineage>
        <taxon>Bacteria</taxon>
        <taxon>Bacillati</taxon>
        <taxon>Bacillota</taxon>
        <taxon>Bacilli</taxon>
        <taxon>Lactobacillales</taxon>
        <taxon>Lactobacillaceae</taxon>
        <taxon>Secundilactobacillus</taxon>
    </lineage>
</organism>
<dbReference type="InterPro" id="IPR006680">
    <property type="entry name" value="Amidohydro-rel"/>
</dbReference>
<proteinExistence type="predicted"/>
<comment type="caution">
    <text evidence="2">The sequence shown here is derived from an EMBL/GenBank/DDBJ whole genome shotgun (WGS) entry which is preliminary data.</text>
</comment>
<dbReference type="Pfam" id="PF01979">
    <property type="entry name" value="Amidohydro_1"/>
    <property type="match status" value="1"/>
</dbReference>
<dbReference type="STRING" id="1302272.FC96_GL000572"/>
<feature type="domain" description="Amidohydrolase-related" evidence="1">
    <location>
        <begin position="88"/>
        <end position="424"/>
    </location>
</feature>